<name>A0A543F127_9MICO</name>
<evidence type="ECO:0000256" key="4">
    <source>
        <dbReference type="ARBA" id="ARBA00022705"/>
    </source>
</evidence>
<protein>
    <recommendedName>
        <fullName evidence="9">Error-prone DNA polymerase</fullName>
        <ecNumber evidence="9">2.7.7.7</ecNumber>
    </recommendedName>
</protein>
<keyword evidence="1 9" id="KW-0963">Cytoplasm</keyword>
<dbReference type="GO" id="GO:0006281">
    <property type="term" value="P:DNA repair"/>
    <property type="evidence" value="ECO:0007669"/>
    <property type="project" value="UniProtKB-UniRule"/>
</dbReference>
<dbReference type="OrthoDB" id="9803237at2"/>
<dbReference type="PANTHER" id="PTHR32294">
    <property type="entry name" value="DNA POLYMERASE III SUBUNIT ALPHA"/>
    <property type="match status" value="1"/>
</dbReference>
<evidence type="ECO:0000256" key="1">
    <source>
        <dbReference type="ARBA" id="ARBA00022490"/>
    </source>
</evidence>
<keyword evidence="6 9" id="KW-0239">DNA-directed DNA polymerase</keyword>
<dbReference type="Pfam" id="PF02811">
    <property type="entry name" value="PHP"/>
    <property type="match status" value="1"/>
</dbReference>
<dbReference type="InterPro" id="IPR023073">
    <property type="entry name" value="DnaE2"/>
</dbReference>
<evidence type="ECO:0000256" key="10">
    <source>
        <dbReference type="SAM" id="MobiDB-lite"/>
    </source>
</evidence>
<keyword evidence="2 9" id="KW-0808">Transferase</keyword>
<dbReference type="GO" id="GO:0008408">
    <property type="term" value="F:3'-5' exonuclease activity"/>
    <property type="evidence" value="ECO:0007669"/>
    <property type="project" value="InterPro"/>
</dbReference>
<comment type="subcellular location">
    <subcellularLocation>
        <location evidence="9">Cytoplasm</location>
    </subcellularLocation>
</comment>
<dbReference type="Pfam" id="PF14579">
    <property type="entry name" value="HHH_6"/>
    <property type="match status" value="1"/>
</dbReference>
<evidence type="ECO:0000313" key="12">
    <source>
        <dbReference type="EMBL" id="TQM27526.1"/>
    </source>
</evidence>
<dbReference type="NCBIfam" id="TIGR00594">
    <property type="entry name" value="polc"/>
    <property type="match status" value="1"/>
</dbReference>
<dbReference type="SUPFAM" id="SSF47781">
    <property type="entry name" value="RuvA domain 2-like"/>
    <property type="match status" value="1"/>
</dbReference>
<dbReference type="GO" id="GO:0006260">
    <property type="term" value="P:DNA replication"/>
    <property type="evidence" value="ECO:0007669"/>
    <property type="project" value="UniProtKB-KW"/>
</dbReference>
<gene>
    <name evidence="9" type="primary">dnaE2</name>
    <name evidence="12" type="ORF">FB391_1545</name>
</gene>
<evidence type="ECO:0000256" key="6">
    <source>
        <dbReference type="ARBA" id="ARBA00022932"/>
    </source>
</evidence>
<dbReference type="InterPro" id="IPR040982">
    <property type="entry name" value="DNA_pol3_finger"/>
</dbReference>
<dbReference type="HAMAP" id="MF_01902">
    <property type="entry name" value="DNApol_error_prone"/>
    <property type="match status" value="1"/>
</dbReference>
<dbReference type="EMBL" id="VFPE01000002">
    <property type="protein sequence ID" value="TQM27526.1"/>
    <property type="molecule type" value="Genomic_DNA"/>
</dbReference>
<dbReference type="AlphaFoldDB" id="A0A543F127"/>
<accession>A0A543F127</accession>
<proteinExistence type="inferred from homology"/>
<dbReference type="SMART" id="SM00481">
    <property type="entry name" value="POLIIIAc"/>
    <property type="match status" value="1"/>
</dbReference>
<dbReference type="Pfam" id="PF07733">
    <property type="entry name" value="DNA_pol3_alpha"/>
    <property type="match status" value="1"/>
</dbReference>
<organism evidence="12 13">
    <name type="scientific">Microbacterium kyungheense</name>
    <dbReference type="NCBI Taxonomy" id="1263636"/>
    <lineage>
        <taxon>Bacteria</taxon>
        <taxon>Bacillati</taxon>
        <taxon>Actinomycetota</taxon>
        <taxon>Actinomycetes</taxon>
        <taxon>Micrococcales</taxon>
        <taxon>Microbacteriaceae</taxon>
        <taxon>Microbacterium</taxon>
    </lineage>
</organism>
<dbReference type="Proteomes" id="UP000320235">
    <property type="component" value="Unassembled WGS sequence"/>
</dbReference>
<dbReference type="SUPFAM" id="SSF89550">
    <property type="entry name" value="PHP domain-like"/>
    <property type="match status" value="1"/>
</dbReference>
<dbReference type="GO" id="GO:0005737">
    <property type="term" value="C:cytoplasm"/>
    <property type="evidence" value="ECO:0007669"/>
    <property type="project" value="UniProtKB-SubCell"/>
</dbReference>
<keyword evidence="13" id="KW-1185">Reference proteome</keyword>
<evidence type="ECO:0000256" key="2">
    <source>
        <dbReference type="ARBA" id="ARBA00022679"/>
    </source>
</evidence>
<keyword evidence="4 9" id="KW-0235">DNA replication</keyword>
<dbReference type="RefSeq" id="WP_141893869.1">
    <property type="nucleotide sequence ID" value="NZ_BAABLH010000004.1"/>
</dbReference>
<comment type="catalytic activity">
    <reaction evidence="8 9">
        <text>DNA(n) + a 2'-deoxyribonucleoside 5'-triphosphate = DNA(n+1) + diphosphate</text>
        <dbReference type="Rhea" id="RHEA:22508"/>
        <dbReference type="Rhea" id="RHEA-COMP:17339"/>
        <dbReference type="Rhea" id="RHEA-COMP:17340"/>
        <dbReference type="ChEBI" id="CHEBI:33019"/>
        <dbReference type="ChEBI" id="CHEBI:61560"/>
        <dbReference type="ChEBI" id="CHEBI:173112"/>
        <dbReference type="EC" id="2.7.7.7"/>
    </reaction>
</comment>
<dbReference type="Pfam" id="PF17657">
    <property type="entry name" value="DNA_pol3_finger"/>
    <property type="match status" value="1"/>
</dbReference>
<dbReference type="CDD" id="cd04485">
    <property type="entry name" value="DnaE_OBF"/>
    <property type="match status" value="1"/>
</dbReference>
<feature type="domain" description="Polymerase/histidinol phosphatase N-terminal" evidence="11">
    <location>
        <begin position="60"/>
        <end position="127"/>
    </location>
</feature>
<dbReference type="InterPro" id="IPR003141">
    <property type="entry name" value="Pol/His_phosphatase_N"/>
</dbReference>
<comment type="similarity">
    <text evidence="9">Belongs to the DNA polymerase type-C family. DnaE2 subfamily.</text>
</comment>
<keyword evidence="7 9" id="KW-0234">DNA repair</keyword>
<dbReference type="Gene3D" id="3.20.20.140">
    <property type="entry name" value="Metal-dependent hydrolases"/>
    <property type="match status" value="1"/>
</dbReference>
<evidence type="ECO:0000259" key="11">
    <source>
        <dbReference type="SMART" id="SM00481"/>
    </source>
</evidence>
<dbReference type="NCBIfam" id="NF004225">
    <property type="entry name" value="PRK05672.1"/>
    <property type="match status" value="1"/>
</dbReference>
<dbReference type="InterPro" id="IPR004013">
    <property type="entry name" value="PHP_dom"/>
</dbReference>
<dbReference type="InterPro" id="IPR010994">
    <property type="entry name" value="RuvA_2-like"/>
</dbReference>
<evidence type="ECO:0000256" key="3">
    <source>
        <dbReference type="ARBA" id="ARBA00022695"/>
    </source>
</evidence>
<sequence>MGFNNPGVSWSEMERVLSGRRRPGGPPVGADGGDSPAWSHKRGPYVAPEIERPADAIPYAELHAHSSYSFLDGASSPEELAEEAERLGLHALAVTDHDGFYGIVRFAEAAEALQLNTVFGAELSLELPKPQNGEADPVGAHLLVLARGEEGYHRLAGAITHAQLQGAEKGRPVYDLDELAAQADGHWAVLTGCRKGTVRRALASASGTAGADAAAVELDRLVTLFGRDAVHVELIDHGNPLDSRDNDVLAGLARERGLPLLATNNVHYAMPKRQLLAAAVAAVRANRGLDELDGWLPAHAGAHLRSGAEMAERFVRFPDAVARTVTLADELAFSLRKAKPALPKQKVPEGHTPMSWLRKLVWDAVPRKYPNLTDENRARIEKELGVIEMKDFPGYFLIVHGIVQFARSRGILCQGRGSAANSAVCYLLDITAVDAIGYDLPFERFLSSLREEEPDIDVDFDSDRREEVIQWVYREYGRDRAAQVANVIQYRPKNAVRDMAKALGHSPGQQDAWSKQIEGWGALLETGAGHDIPDQVLEFAGELLKAPRHLGIHSGGMVLTDRPVGEVVPIEHARMENRTVIQWDKDDAAWMGLVKFDLLGLGMLAALQYCFDMIRASTGEDWELSTIPKEEKAVYDMLCRADAVGVFQVESRAQMGLLPRLQPREFYDLAIEIALIRPGPIQGGAVHPFVRRKLGQDPVTYPHEKLKPVLERTLGIPVFQEQLMQMGMVIGGLNGEDADLLRRAMGSKRGVEKIESLREKLYDGMEENGLVGDAADAIYAKIQAFANFGFAESHSLSFALLVYASSWIKLHYPGAFLAGLLRAQPMGFYSPATLVADARRHGVDVRRPDLHASGVEAVLEPVAGIRSSSELASRNAEAPAGLDSCLQREQPPVGKFDLDAPDESAAHRRDGGFAVRLGLAGVKGIGAAVAQRIVDARDAAGEFRDLRDLVRRTSITAAQVEALATAGVFECLGISRREAIWLAGSAAQDRPEFLPDSLIAVQPPLFPDPTSYERLAADLWATGISTDDHPLTHYRSGLDARGVLTSRELRTYETGRRVEVAGLVTHRQRPATASGITFINLEDEHGLVNIVCSIGVWNRYRRVVRDSPALIVRGLLERSVEGVTNLVADAFEDLRVEVQHRARDFR</sequence>
<dbReference type="InterPro" id="IPR004805">
    <property type="entry name" value="DnaE2/DnaE/PolC"/>
</dbReference>
<dbReference type="PANTHER" id="PTHR32294:SF4">
    <property type="entry name" value="ERROR-PRONE DNA POLYMERASE"/>
    <property type="match status" value="1"/>
</dbReference>
<reference evidence="12 13" key="1">
    <citation type="submission" date="2019-06" db="EMBL/GenBank/DDBJ databases">
        <title>Sequencing the genomes of 1000 actinobacteria strains.</title>
        <authorList>
            <person name="Klenk H.-P."/>
        </authorList>
    </citation>
    <scope>NUCLEOTIDE SEQUENCE [LARGE SCALE GENOMIC DNA]</scope>
    <source>
        <strain evidence="12 13">DSM 105492</strain>
    </source>
</reference>
<dbReference type="InterPro" id="IPR011708">
    <property type="entry name" value="DNA_pol3_alpha_NTPase_dom"/>
</dbReference>
<dbReference type="EC" id="2.7.7.7" evidence="9"/>
<dbReference type="Gene3D" id="1.10.150.870">
    <property type="match status" value="1"/>
</dbReference>
<evidence type="ECO:0000256" key="7">
    <source>
        <dbReference type="ARBA" id="ARBA00023204"/>
    </source>
</evidence>
<comment type="function">
    <text evidence="9">DNA polymerase involved in damage-induced mutagenesis and translesion synthesis (TLS). It is not the major replicative DNA polymerase.</text>
</comment>
<comment type="caution">
    <text evidence="12">The sequence shown here is derived from an EMBL/GenBank/DDBJ whole genome shotgun (WGS) entry which is preliminary data.</text>
</comment>
<feature type="region of interest" description="Disordered" evidence="10">
    <location>
        <begin position="18"/>
        <end position="42"/>
    </location>
</feature>
<keyword evidence="5 9" id="KW-0227">DNA damage</keyword>
<keyword evidence="3 9" id="KW-0548">Nucleotidyltransferase</keyword>
<evidence type="ECO:0000256" key="5">
    <source>
        <dbReference type="ARBA" id="ARBA00022763"/>
    </source>
</evidence>
<dbReference type="InterPro" id="IPR016195">
    <property type="entry name" value="Pol/histidinol_Pase-like"/>
</dbReference>
<dbReference type="InterPro" id="IPR029460">
    <property type="entry name" value="DNAPol_HHH"/>
</dbReference>
<dbReference type="GO" id="GO:0003887">
    <property type="term" value="F:DNA-directed DNA polymerase activity"/>
    <property type="evidence" value="ECO:0007669"/>
    <property type="project" value="UniProtKB-UniRule"/>
</dbReference>
<evidence type="ECO:0000256" key="8">
    <source>
        <dbReference type="ARBA" id="ARBA00049244"/>
    </source>
</evidence>
<evidence type="ECO:0000256" key="9">
    <source>
        <dbReference type="HAMAP-Rule" id="MF_01902"/>
    </source>
</evidence>
<evidence type="ECO:0000313" key="13">
    <source>
        <dbReference type="Proteomes" id="UP000320235"/>
    </source>
</evidence>